<dbReference type="Pfam" id="PF05206">
    <property type="entry name" value="TRM13"/>
    <property type="match status" value="1"/>
</dbReference>
<keyword evidence="1" id="KW-0949">S-adenosyl-L-methionine</keyword>
<dbReference type="EC" id="2.1.1.225" evidence="1"/>
<keyword evidence="1" id="KW-0862">Zinc</keyword>
<keyword evidence="1" id="KW-0479">Metal-binding</keyword>
<organism evidence="4 5">
    <name type="scientific">Trypanosoma cruzi Dm28c</name>
    <dbReference type="NCBI Taxonomy" id="1416333"/>
    <lineage>
        <taxon>Eukaryota</taxon>
        <taxon>Discoba</taxon>
        <taxon>Euglenozoa</taxon>
        <taxon>Kinetoplastea</taxon>
        <taxon>Metakinetoplastina</taxon>
        <taxon>Trypanosomatida</taxon>
        <taxon>Trypanosomatidae</taxon>
        <taxon>Trypanosoma</taxon>
        <taxon>Schizotrypanum</taxon>
    </lineage>
</organism>
<dbReference type="OrthoDB" id="258806at2759"/>
<comment type="function">
    <text evidence="1">tRNA methylase which 2'-O-methylates cytidine(4) in tRNA(Pro) and tRNA(Gly)(GCC), and adenosine(4) in tRNA(His).</text>
</comment>
<proteinExistence type="inferred from homology"/>
<evidence type="ECO:0000313" key="4">
    <source>
        <dbReference type="EMBL" id="ESS70379.1"/>
    </source>
</evidence>
<keyword evidence="1" id="KW-0819">tRNA processing</keyword>
<comment type="caution">
    <text evidence="4">The sequence shown here is derived from an EMBL/GenBank/DDBJ whole genome shotgun (WGS) entry which is preliminary data.</text>
</comment>
<dbReference type="VEuPathDB" id="TriTrypDB:TCDM_00846"/>
<keyword evidence="1" id="KW-0808">Transferase</keyword>
<comment type="catalytic activity">
    <reaction evidence="1">
        <text>cytidine(4) in tRNA(Gly)(GCC) + S-adenosyl-L-methionine = 2'-O-methylcytidine(4) in tRNA(Gly)(GCC) + S-adenosyl-L-homocysteine + H(+)</text>
        <dbReference type="Rhea" id="RHEA:43192"/>
        <dbReference type="Rhea" id="RHEA-COMP:10399"/>
        <dbReference type="Rhea" id="RHEA-COMP:10400"/>
        <dbReference type="ChEBI" id="CHEBI:15378"/>
        <dbReference type="ChEBI" id="CHEBI:57856"/>
        <dbReference type="ChEBI" id="CHEBI:59789"/>
        <dbReference type="ChEBI" id="CHEBI:74495"/>
        <dbReference type="ChEBI" id="CHEBI:82748"/>
        <dbReference type="EC" id="2.1.1.225"/>
    </reaction>
</comment>
<keyword evidence="2" id="KW-0732">Signal</keyword>
<dbReference type="Proteomes" id="UP000017861">
    <property type="component" value="Unassembled WGS sequence"/>
</dbReference>
<dbReference type="GO" id="GO:0106050">
    <property type="term" value="F:tRNA 2'-O-methyltransferase activity"/>
    <property type="evidence" value="ECO:0007669"/>
    <property type="project" value="UniProtKB-UniRule"/>
</dbReference>
<evidence type="ECO:0000256" key="2">
    <source>
        <dbReference type="SAM" id="SignalP"/>
    </source>
</evidence>
<sequence length="530" mass="60246">MCCVRFCLFLFCFCFLEYSVTRLFVCERQLWWGVVCWGDAVFFPSTRKKLLGMQCSLRVRSHTLVKCRRKQYHGTRAALQFVTPLLVDALHAASSSPLDVRRKELASALVGVPPSLSHEGPLACSHLQALAGLCEGDLLRLLSETFSDVLEAPPTSHVAEMWSSSLQETYVRELARARAAESNRSFPRRFEAGMTAHHVFSGAIKDACAFGREEQIRREEDVEQVGAGRWSQLIDDYTLMLPDRSPLHELENLPQEIGIGELLASLLSWMGDEKEEIQTIMDVGGGNGFLAAQLAEIFRCESIVVDPFTPKHAIDSGDFPHWVEPSRRRPRVPRQHSLCRIRQRLTDVNWKSTPLDFNRCTMIAKHLCGTAIDTCIHHLQFVDRLPRIMVLVPCCFNKGNFVEYCNPVYLHSAAGVKTEMAWNRWTRLTDWNRSSHQQFTASTRPVKCCSDSVKMGHRKMKKLQHFLPCMDDIAFMAEAVINHGRVLWLRQLGYHALTVSYVPRCVTPKNRAIVAIRDIKPVAQHLQKGM</sequence>
<evidence type="ECO:0000259" key="3">
    <source>
        <dbReference type="Pfam" id="PF05206"/>
    </source>
</evidence>
<dbReference type="GO" id="GO:0008270">
    <property type="term" value="F:zinc ion binding"/>
    <property type="evidence" value="ECO:0007669"/>
    <property type="project" value="UniProtKB-KW"/>
</dbReference>
<comment type="catalytic activity">
    <reaction evidence="1">
        <text>adenosine(4) in tRNA(His) + S-adenosyl-L-methionine = 2'-O-methyladenosine(4) in tRNA(His) + S-adenosyl-L-homocysteine + H(+)</text>
        <dbReference type="Rhea" id="RHEA:43196"/>
        <dbReference type="Rhea" id="RHEA-COMP:10401"/>
        <dbReference type="Rhea" id="RHEA-COMP:10402"/>
        <dbReference type="ChEBI" id="CHEBI:15378"/>
        <dbReference type="ChEBI" id="CHEBI:57856"/>
        <dbReference type="ChEBI" id="CHEBI:59789"/>
        <dbReference type="ChEBI" id="CHEBI:74411"/>
        <dbReference type="ChEBI" id="CHEBI:74477"/>
        <dbReference type="EC" id="2.1.1.225"/>
    </reaction>
</comment>
<keyword evidence="1" id="KW-0489">Methyltransferase</keyword>
<gene>
    <name evidence="4" type="ORF">TCDM_00846</name>
</gene>
<feature type="signal peptide" evidence="2">
    <location>
        <begin position="1"/>
        <end position="22"/>
    </location>
</feature>
<dbReference type="PANTHER" id="PTHR12998:SF1">
    <property type="entry name" value="TRNA:M(4)X MODIFICATION ENZYME TRM13"/>
    <property type="match status" value="1"/>
</dbReference>
<name>V5BR90_TRYCR</name>
<keyword evidence="1" id="KW-0863">Zinc-finger</keyword>
<dbReference type="GO" id="GO:0030488">
    <property type="term" value="P:tRNA methylation"/>
    <property type="evidence" value="ECO:0007669"/>
    <property type="project" value="InterPro"/>
</dbReference>
<comment type="catalytic activity">
    <reaction evidence="1">
        <text>cytidine(4) in tRNA(Pro) + S-adenosyl-L-methionine = 2'-O-methylcytidine(4) in tRNA(Pro) + S-adenosyl-L-homocysteine + H(+)</text>
        <dbReference type="Rhea" id="RHEA:32767"/>
        <dbReference type="Rhea" id="RHEA-COMP:10397"/>
        <dbReference type="Rhea" id="RHEA-COMP:10398"/>
        <dbReference type="ChEBI" id="CHEBI:15378"/>
        <dbReference type="ChEBI" id="CHEBI:57856"/>
        <dbReference type="ChEBI" id="CHEBI:59789"/>
        <dbReference type="ChEBI" id="CHEBI:74495"/>
        <dbReference type="ChEBI" id="CHEBI:82748"/>
        <dbReference type="EC" id="2.1.1.225"/>
    </reaction>
</comment>
<feature type="domain" description="Methyltransferase TRM13" evidence="3">
    <location>
        <begin position="328"/>
        <end position="515"/>
    </location>
</feature>
<comment type="similarity">
    <text evidence="1">Belongs to the methyltransferase TRM13 family.</text>
</comment>
<reference evidence="4 5" key="1">
    <citation type="journal article" date="2014" name="Genome Announc.">
        <title>Trypanosoma cruzi Clone Dm28c Draft Genome Sequence.</title>
        <authorList>
            <person name="Grisard E.C."/>
            <person name="Teixeira S.M."/>
            <person name="de Almeida L.G."/>
            <person name="Stoco P.H."/>
            <person name="Gerber A.L."/>
            <person name="Talavera-Lopez C."/>
            <person name="Lima O.C."/>
            <person name="Andersson B."/>
            <person name="de Vasconcelos A.T."/>
        </authorList>
    </citation>
    <scope>NUCLEOTIDE SEQUENCE [LARGE SCALE GENOMIC DNA]</scope>
    <source>
        <strain evidence="4 5">Dm28c</strain>
    </source>
</reference>
<dbReference type="InterPro" id="IPR039044">
    <property type="entry name" value="Trm13"/>
</dbReference>
<evidence type="ECO:0000313" key="5">
    <source>
        <dbReference type="Proteomes" id="UP000017861"/>
    </source>
</evidence>
<evidence type="ECO:0000256" key="1">
    <source>
        <dbReference type="RuleBase" id="RU367103"/>
    </source>
</evidence>
<dbReference type="PANTHER" id="PTHR12998">
    <property type="entry name" value="TRNA:M(4)X MODIFICATION ENZYME TRM13 HOMOLOG"/>
    <property type="match status" value="1"/>
</dbReference>
<accession>V5BR90</accession>
<dbReference type="InterPro" id="IPR007871">
    <property type="entry name" value="Methyltransferase_TRM13"/>
</dbReference>
<dbReference type="AlphaFoldDB" id="V5BR90"/>
<protein>
    <recommendedName>
        <fullName evidence="1">tRNA:m(4)X modification enzyme TRM13</fullName>
        <ecNumber evidence="1">2.1.1.225</ecNumber>
    </recommendedName>
</protein>
<dbReference type="InterPro" id="IPR029063">
    <property type="entry name" value="SAM-dependent_MTases_sf"/>
</dbReference>
<dbReference type="SUPFAM" id="SSF53335">
    <property type="entry name" value="S-adenosyl-L-methionine-dependent methyltransferases"/>
    <property type="match status" value="1"/>
</dbReference>
<feature type="chain" id="PRO_5004731534" description="tRNA:m(4)X modification enzyme TRM13" evidence="2">
    <location>
        <begin position="23"/>
        <end position="530"/>
    </location>
</feature>
<dbReference type="EMBL" id="AYLP01000005">
    <property type="protein sequence ID" value="ESS70379.1"/>
    <property type="molecule type" value="Genomic_DNA"/>
</dbReference>